<proteinExistence type="predicted"/>
<evidence type="ECO:0000313" key="1">
    <source>
        <dbReference type="EMBL" id="EFX66658.1"/>
    </source>
</evidence>
<dbReference type="Proteomes" id="UP000000305">
    <property type="component" value="Unassembled WGS sequence"/>
</dbReference>
<keyword evidence="2" id="KW-1185">Reference proteome</keyword>
<name>E9HNM4_DAPPU</name>
<dbReference type="InParanoid" id="E9HNM4"/>
<evidence type="ECO:0000313" key="2">
    <source>
        <dbReference type="Proteomes" id="UP000000305"/>
    </source>
</evidence>
<dbReference type="EMBL" id="GL732697">
    <property type="protein sequence ID" value="EFX66658.1"/>
    <property type="molecule type" value="Genomic_DNA"/>
</dbReference>
<dbReference type="KEGG" id="dpx:DAPPUDRAFT_116124"/>
<dbReference type="HOGENOM" id="CLU_1534098_0_0_1"/>
<reference evidence="1 2" key="1">
    <citation type="journal article" date="2011" name="Science">
        <title>The ecoresponsive genome of Daphnia pulex.</title>
        <authorList>
            <person name="Colbourne J.K."/>
            <person name="Pfrender M.E."/>
            <person name="Gilbert D."/>
            <person name="Thomas W.K."/>
            <person name="Tucker A."/>
            <person name="Oakley T.H."/>
            <person name="Tokishita S."/>
            <person name="Aerts A."/>
            <person name="Arnold G.J."/>
            <person name="Basu M.K."/>
            <person name="Bauer D.J."/>
            <person name="Caceres C.E."/>
            <person name="Carmel L."/>
            <person name="Casola C."/>
            <person name="Choi J.H."/>
            <person name="Detter J.C."/>
            <person name="Dong Q."/>
            <person name="Dusheyko S."/>
            <person name="Eads B.D."/>
            <person name="Frohlich T."/>
            <person name="Geiler-Samerotte K.A."/>
            <person name="Gerlach D."/>
            <person name="Hatcher P."/>
            <person name="Jogdeo S."/>
            <person name="Krijgsveld J."/>
            <person name="Kriventseva E.V."/>
            <person name="Kultz D."/>
            <person name="Laforsch C."/>
            <person name="Lindquist E."/>
            <person name="Lopez J."/>
            <person name="Manak J.R."/>
            <person name="Muller J."/>
            <person name="Pangilinan J."/>
            <person name="Patwardhan R.P."/>
            <person name="Pitluck S."/>
            <person name="Pritham E.J."/>
            <person name="Rechtsteiner A."/>
            <person name="Rho M."/>
            <person name="Rogozin I.B."/>
            <person name="Sakarya O."/>
            <person name="Salamov A."/>
            <person name="Schaack S."/>
            <person name="Shapiro H."/>
            <person name="Shiga Y."/>
            <person name="Skalitzky C."/>
            <person name="Smith Z."/>
            <person name="Souvorov A."/>
            <person name="Sung W."/>
            <person name="Tang Z."/>
            <person name="Tsuchiya D."/>
            <person name="Tu H."/>
            <person name="Vos H."/>
            <person name="Wang M."/>
            <person name="Wolf Y.I."/>
            <person name="Yamagata H."/>
            <person name="Yamada T."/>
            <person name="Ye Y."/>
            <person name="Shaw J.R."/>
            <person name="Andrews J."/>
            <person name="Crease T.J."/>
            <person name="Tang H."/>
            <person name="Lucas S.M."/>
            <person name="Robertson H.M."/>
            <person name="Bork P."/>
            <person name="Koonin E.V."/>
            <person name="Zdobnov E.M."/>
            <person name="Grigoriev I.V."/>
            <person name="Lynch M."/>
            <person name="Boore J.L."/>
        </authorList>
    </citation>
    <scope>NUCLEOTIDE SEQUENCE [LARGE SCALE GENOMIC DNA]</scope>
</reference>
<accession>E9HNM4</accession>
<sequence>MFLRNSKLVVFRRLSNVQSTSLDIQIDVSRISHFDVIRSDIWIIAGCPRDITLDVEFVCQSISWISKGYICATWERTFFDGKKGASNNRDNRNEVISVAVTADGSNNGTSELTKDPETVTALNPVTEKSDCKKSMASTDDDPFLLASTCQDPPMNIVNDYQSSPDSMLVIPKHLK</sequence>
<protein>
    <submittedName>
        <fullName evidence="1">Uncharacterized protein</fullName>
    </submittedName>
</protein>
<dbReference type="OrthoDB" id="10561532at2759"/>
<organism evidence="1 2">
    <name type="scientific">Daphnia pulex</name>
    <name type="common">Water flea</name>
    <dbReference type="NCBI Taxonomy" id="6669"/>
    <lineage>
        <taxon>Eukaryota</taxon>
        <taxon>Metazoa</taxon>
        <taxon>Ecdysozoa</taxon>
        <taxon>Arthropoda</taxon>
        <taxon>Crustacea</taxon>
        <taxon>Branchiopoda</taxon>
        <taxon>Diplostraca</taxon>
        <taxon>Cladocera</taxon>
        <taxon>Anomopoda</taxon>
        <taxon>Daphniidae</taxon>
        <taxon>Daphnia</taxon>
    </lineage>
</organism>
<gene>
    <name evidence="1" type="ORF">DAPPUDRAFT_116124</name>
</gene>
<dbReference type="AlphaFoldDB" id="E9HNM4"/>